<proteinExistence type="predicted"/>
<organism evidence="3 4">
    <name type="scientific">Plasmodium coatneyi</name>
    <dbReference type="NCBI Taxonomy" id="208452"/>
    <lineage>
        <taxon>Eukaryota</taxon>
        <taxon>Sar</taxon>
        <taxon>Alveolata</taxon>
        <taxon>Apicomplexa</taxon>
        <taxon>Aconoidasida</taxon>
        <taxon>Haemosporida</taxon>
        <taxon>Plasmodiidae</taxon>
        <taxon>Plasmodium</taxon>
    </lineage>
</organism>
<feature type="transmembrane region" description="Helical" evidence="2">
    <location>
        <begin position="734"/>
        <end position="752"/>
    </location>
</feature>
<dbReference type="EMBL" id="CP016241">
    <property type="protein sequence ID" value="ANQ06095.1"/>
    <property type="molecule type" value="Genomic_DNA"/>
</dbReference>
<name>A0A1B1DU36_9APIC</name>
<feature type="transmembrane region" description="Helical" evidence="2">
    <location>
        <begin position="669"/>
        <end position="692"/>
    </location>
</feature>
<feature type="transmembrane region" description="Helical" evidence="2">
    <location>
        <begin position="159"/>
        <end position="183"/>
    </location>
</feature>
<evidence type="ECO:0000313" key="4">
    <source>
        <dbReference type="Proteomes" id="UP000092716"/>
    </source>
</evidence>
<keyword evidence="2" id="KW-0812">Transmembrane</keyword>
<feature type="region of interest" description="Disordered" evidence="1">
    <location>
        <begin position="263"/>
        <end position="384"/>
    </location>
</feature>
<keyword evidence="2" id="KW-0472">Membrane</keyword>
<gene>
    <name evidence="3" type="ORF">PCOAH_00004460</name>
</gene>
<dbReference type="GeneID" id="30907169"/>
<evidence type="ECO:0000256" key="2">
    <source>
        <dbReference type="SAM" id="Phobius"/>
    </source>
</evidence>
<feature type="compositionally biased region" description="Basic and acidic residues" evidence="1">
    <location>
        <begin position="365"/>
        <end position="378"/>
    </location>
</feature>
<reference evidence="4" key="1">
    <citation type="submission" date="2016-06" db="EMBL/GenBank/DDBJ databases">
        <title>First high quality genome sequence of Plasmodium coatneyi using continuous long reads from single molecule, real-time sequencing.</title>
        <authorList>
            <person name="Chien J.-T."/>
            <person name="Pakala S.B."/>
            <person name="Geraldo J.A."/>
            <person name="Lapp S.A."/>
            <person name="Barnwell J.W."/>
            <person name="Kissinger J.C."/>
            <person name="Galinski M.R."/>
            <person name="Humphrey J.C."/>
        </authorList>
    </citation>
    <scope>NUCLEOTIDE SEQUENCE [LARGE SCALE GENOMIC DNA]</scope>
    <source>
        <strain evidence="4">Hackeri</strain>
    </source>
</reference>
<feature type="transmembrane region" description="Helical" evidence="2">
    <location>
        <begin position="21"/>
        <end position="43"/>
    </location>
</feature>
<evidence type="ECO:0000256" key="1">
    <source>
        <dbReference type="SAM" id="MobiDB-lite"/>
    </source>
</evidence>
<dbReference type="Proteomes" id="UP000092716">
    <property type="component" value="Chromosome 3"/>
</dbReference>
<feature type="region of interest" description="Disordered" evidence="1">
    <location>
        <begin position="445"/>
        <end position="465"/>
    </location>
</feature>
<dbReference type="OrthoDB" id="387615at2759"/>
<keyword evidence="4" id="KW-1185">Reference proteome</keyword>
<dbReference type="AlphaFoldDB" id="A0A1B1DU36"/>
<evidence type="ECO:0000313" key="3">
    <source>
        <dbReference type="EMBL" id="ANQ06095.1"/>
    </source>
</evidence>
<accession>A0A1B1DU36</accession>
<keyword evidence="2" id="KW-1133">Transmembrane helix</keyword>
<feature type="transmembrane region" description="Helical" evidence="2">
    <location>
        <begin position="764"/>
        <end position="784"/>
    </location>
</feature>
<dbReference type="VEuPathDB" id="PlasmoDB:PCOAH_00004460"/>
<feature type="region of interest" description="Disordered" evidence="1">
    <location>
        <begin position="489"/>
        <end position="533"/>
    </location>
</feature>
<sequence>MGTRRNVREVAKKITQRYLSSVNVAHFICSTILLNYLVAHFAVTGLGFSPRGGKHPLLGGAKWMSPSLEEEPYTHTVCLTYVLLSVLYYVTKLVAICAETTRKKGPQVEGRTNGSTKRENVPLATRWRRQLWVTSIHLISYVLLTVLGMHRGRRGKPSLFPFILAVCEMGTPLISLINILGAVKRVDLLLFLCYFAVERLWKKNLHRPGGGHALHTQTGEHKRRNAFRVSLKKEWFFPSCINLWVDWLERRLSPFRWCDVGKGEESTPGGVRPNRMNSPEGARQGGMSPPRNATSQVGTNCVKRHKGKAAGTNSDEEDNTSGGNNKGVRPHLETKSSNAQLGGKTRSEENGDSSNPGEKHHMKKGVHEHSGSHAHEESSGSQGELCERVRTNAHKYKHFYHQYCRGGGGDGDELEEESSSREGSFLKCPTLRERRKFNVIQGGEVASPERHNGSGKKGFNLGSPKIRNLNDKRSYTSLYFPSVIETDTEGGSISGDSISERSNNARIRNGEGDEHIGGPSLYKQKEKPHSQANTHNELHHHIGTYERDKLEGVEGVGTCLNEKGDDGFSVGHLLNDVNRREEGTNTSILFNGTYLQRGTEKKRKRKRKKRHCVYLPPDGMKCSQSNQGEDKAVSSNRVNSLEKHIRTSLSNFKRKKEILTFINDTYKTIFVTSILSMLLTKGILICTFLYFLQSVPVASGRPFPSGVFPMLQELEDSFAQLIISSARHSEMDLIFLKAAFLAPVQMSIYIHLDGVFSCHEDHFLKSLISAVVDSILCFRWWGILRYKQFFLMKSYV</sequence>
<protein>
    <submittedName>
        <fullName evidence="3">Uncharacterized protein</fullName>
    </submittedName>
</protein>
<dbReference type="RefSeq" id="XP_019912790.1">
    <property type="nucleotide sequence ID" value="XM_020057261.1"/>
</dbReference>
<dbReference type="KEGG" id="pcot:PCOAH_00004460"/>